<reference evidence="8" key="1">
    <citation type="submission" date="2025-08" db="UniProtKB">
        <authorList>
            <consortium name="RefSeq"/>
        </authorList>
    </citation>
    <scope>IDENTIFICATION</scope>
</reference>
<evidence type="ECO:0000256" key="1">
    <source>
        <dbReference type="ARBA" id="ARBA00004236"/>
    </source>
</evidence>
<evidence type="ECO:0000313" key="7">
    <source>
        <dbReference type="Proteomes" id="UP000694888"/>
    </source>
</evidence>
<comment type="similarity">
    <text evidence="6">Belongs to the Hyccin family.</text>
</comment>
<dbReference type="GeneID" id="101857938"/>
<evidence type="ECO:0000313" key="8">
    <source>
        <dbReference type="RefSeq" id="XP_012935826.1"/>
    </source>
</evidence>
<dbReference type="RefSeq" id="XP_012935826.1">
    <property type="nucleotide sequence ID" value="XM_013080372.2"/>
</dbReference>
<feature type="non-terminal residue" evidence="8">
    <location>
        <position position="227"/>
    </location>
</feature>
<protein>
    <submittedName>
        <fullName evidence="8">Hyccin</fullName>
    </submittedName>
</protein>
<keyword evidence="4" id="KW-0963">Cytoplasm</keyword>
<name>A0ABM0ZW83_APLCA</name>
<keyword evidence="7" id="KW-1185">Reference proteome</keyword>
<dbReference type="Pfam" id="PF09790">
    <property type="entry name" value="Hyccin"/>
    <property type="match status" value="1"/>
</dbReference>
<keyword evidence="3" id="KW-1003">Cell membrane</keyword>
<keyword evidence="5" id="KW-0472">Membrane</keyword>
<dbReference type="PANTHER" id="PTHR31220:SF1">
    <property type="entry name" value="GH21176P"/>
    <property type="match status" value="1"/>
</dbReference>
<proteinExistence type="inferred from homology"/>
<evidence type="ECO:0000256" key="3">
    <source>
        <dbReference type="ARBA" id="ARBA00022475"/>
    </source>
</evidence>
<comment type="subcellular location">
    <subcellularLocation>
        <location evidence="1">Cell membrane</location>
    </subcellularLocation>
    <subcellularLocation>
        <location evidence="2">Cytoplasm</location>
        <location evidence="2">Cytosol</location>
    </subcellularLocation>
</comment>
<organism evidence="7 8">
    <name type="scientific">Aplysia californica</name>
    <name type="common">California sea hare</name>
    <dbReference type="NCBI Taxonomy" id="6500"/>
    <lineage>
        <taxon>Eukaryota</taxon>
        <taxon>Metazoa</taxon>
        <taxon>Spiralia</taxon>
        <taxon>Lophotrochozoa</taxon>
        <taxon>Mollusca</taxon>
        <taxon>Gastropoda</taxon>
        <taxon>Heterobranchia</taxon>
        <taxon>Euthyneura</taxon>
        <taxon>Tectipleura</taxon>
        <taxon>Aplysiida</taxon>
        <taxon>Aplysioidea</taxon>
        <taxon>Aplysiidae</taxon>
        <taxon>Aplysia</taxon>
    </lineage>
</organism>
<dbReference type="Proteomes" id="UP000694888">
    <property type="component" value="Unplaced"/>
</dbReference>
<evidence type="ECO:0000256" key="2">
    <source>
        <dbReference type="ARBA" id="ARBA00004514"/>
    </source>
</evidence>
<accession>A0ABM0ZW83</accession>
<evidence type="ECO:0000256" key="6">
    <source>
        <dbReference type="ARBA" id="ARBA00034482"/>
    </source>
</evidence>
<evidence type="ECO:0000256" key="5">
    <source>
        <dbReference type="ARBA" id="ARBA00023136"/>
    </source>
</evidence>
<evidence type="ECO:0000256" key="4">
    <source>
        <dbReference type="ARBA" id="ARBA00022490"/>
    </source>
</evidence>
<gene>
    <name evidence="8" type="primary">LOC101857938</name>
</gene>
<sequence length="227" mass="26189">MLLKEVKEWLTEYKGLNPNELHTFAHNNSENEDLLQALHKLFDSPPFYVQELDPVCHQLFEFYRSPERKLQLFALEFVPSLVWLYLRCLSLLERKVCGGVETFLLGVYNLEIVQADGSPIVETFRIPTLSTASIYHEHSRMPGVSEQLTEHALRQLNLSHTSWRSGPFPQFESINAQNRFSILALVMQRYNKDLDAFHSHALISACRVSHKLSQTGFSLDSDSEPRI</sequence>
<dbReference type="PANTHER" id="PTHR31220">
    <property type="entry name" value="HYCCIN RELATED"/>
    <property type="match status" value="1"/>
</dbReference>
<dbReference type="InterPro" id="IPR018619">
    <property type="entry name" value="Hyccin"/>
</dbReference>